<feature type="signal peptide" evidence="4">
    <location>
        <begin position="1"/>
        <end position="22"/>
    </location>
</feature>
<dbReference type="InterPro" id="IPR003961">
    <property type="entry name" value="FN3_dom"/>
</dbReference>
<dbReference type="PANTHER" id="PTHR48440:SF1">
    <property type="entry name" value="PAW DOMAIN-CONTAINING PROTEIN"/>
    <property type="match status" value="1"/>
</dbReference>
<dbReference type="Pfam" id="PF00041">
    <property type="entry name" value="fn3"/>
    <property type="match status" value="1"/>
</dbReference>
<keyword evidence="2" id="KW-0119">Carbohydrate metabolism</keyword>
<organism evidence="7 8">
    <name type="scientific">Catenuloplanes niger</name>
    <dbReference type="NCBI Taxonomy" id="587534"/>
    <lineage>
        <taxon>Bacteria</taxon>
        <taxon>Bacillati</taxon>
        <taxon>Actinomycetota</taxon>
        <taxon>Actinomycetes</taxon>
        <taxon>Micromonosporales</taxon>
        <taxon>Micromonosporaceae</taxon>
        <taxon>Catenuloplanes</taxon>
    </lineage>
</organism>
<dbReference type="InterPro" id="IPR008979">
    <property type="entry name" value="Galactose-bd-like_sf"/>
</dbReference>
<dbReference type="SMART" id="SM00060">
    <property type="entry name" value="FN3"/>
    <property type="match status" value="2"/>
</dbReference>
<evidence type="ECO:0008006" key="9">
    <source>
        <dbReference type="Google" id="ProtNLM"/>
    </source>
</evidence>
<evidence type="ECO:0000256" key="3">
    <source>
        <dbReference type="SAM" id="MobiDB-lite"/>
    </source>
</evidence>
<keyword evidence="8" id="KW-1185">Reference proteome</keyword>
<keyword evidence="1" id="KW-0326">Glycosidase</keyword>
<sequence>MNRSRSRTVLAVVLAAAGVAGAGAVILPTFAGTVAPGLTGGVVTAQHPGGSAAEQIGKLTDGDETTKYLTHSRTGWVQYEVPTATTVDRYALTSANDAPDRDPRDWTLAGSADGTTWTTLDTRGGETFTGRAATRGYLVSGTPAAYRFYRLTVTANNGSPALQLAEWRLWPAGDGIPAAPSGMTATAVGTGEIDLAWTDNSDATTGYPEAGFAVESSGDGTTWTTIGTVPAGTTLYTDRTPLTGGTRSYRVRALGAAAGVTSPPSEPATVTAVRTGVDITDMDGTVTDQHATTGGEDANRAADNAPGTKYLTGHPTTWLRHTAKVRSTVTEYTLTSANDAPDRDPRDWVLEGSTDGTAWTELDTRTGQTFGARFQRRTYPIANPAGYLAYRLRITANNGSTAVQLGEWQLIGSSTTPAPAPAVPSGLTAVARTGDQIVVSWTDADRWETGFRLERSADGRTWDWTRTVPAGTTTAHDLGRTGGTTYHYRVRAVNATTASAPSGTATATTGSTELPATWQEHWLEHRQQLTRVAYDADVAVYVDPDVPVSQAGWLQEYTGTLWRYTRRTYGDFSNPRLAAIFHQGRYGGGHPATVFDADHEHRNVIDIGLSGWDAADPQARDITSHEIAHIVEGSANGVHGSPSFGLWGDSKWAEIFQYDVYAGTGLTADAARWHAAKLEARDSFPRANTAWYRDWFYPLWRDHGGGAVLDGYFDLLAANFPQINGRYARDLNWGEFVHFWSGAAGVNLKPQATAAFGWPDEWEQQFLQAQREFPDVRY</sequence>
<dbReference type="InterPro" id="IPR000421">
    <property type="entry name" value="FA58C"/>
</dbReference>
<evidence type="ECO:0000313" key="8">
    <source>
        <dbReference type="Proteomes" id="UP001183629"/>
    </source>
</evidence>
<gene>
    <name evidence="7" type="ORF">J2S44_001130</name>
</gene>
<reference evidence="7 8" key="1">
    <citation type="submission" date="2023-07" db="EMBL/GenBank/DDBJ databases">
        <title>Sequencing the genomes of 1000 actinobacteria strains.</title>
        <authorList>
            <person name="Klenk H.-P."/>
        </authorList>
    </citation>
    <scope>NUCLEOTIDE SEQUENCE [LARGE SCALE GENOMIC DNA]</scope>
    <source>
        <strain evidence="7 8">DSM 44711</strain>
    </source>
</reference>
<feature type="domain" description="F5/8 type C" evidence="5">
    <location>
        <begin position="265"/>
        <end position="413"/>
    </location>
</feature>
<dbReference type="SUPFAM" id="SSF49265">
    <property type="entry name" value="Fibronectin type III"/>
    <property type="match status" value="2"/>
</dbReference>
<feature type="chain" id="PRO_5042146494" description="Fibronectin type III domain protein" evidence="4">
    <location>
        <begin position="23"/>
        <end position="778"/>
    </location>
</feature>
<dbReference type="Gene3D" id="2.60.40.10">
    <property type="entry name" value="Immunoglobulins"/>
    <property type="match status" value="2"/>
</dbReference>
<evidence type="ECO:0000313" key="7">
    <source>
        <dbReference type="EMBL" id="MDR7320880.1"/>
    </source>
</evidence>
<feature type="domain" description="Fibronectin type-III" evidence="6">
    <location>
        <begin position="179"/>
        <end position="275"/>
    </location>
</feature>
<dbReference type="Proteomes" id="UP001183629">
    <property type="component" value="Unassembled WGS sequence"/>
</dbReference>
<evidence type="ECO:0000256" key="2">
    <source>
        <dbReference type="ARBA" id="ARBA00023326"/>
    </source>
</evidence>
<dbReference type="PROSITE" id="PS50022">
    <property type="entry name" value="FA58C_3"/>
    <property type="match status" value="2"/>
</dbReference>
<keyword evidence="1" id="KW-0378">Hydrolase</keyword>
<dbReference type="GO" id="GO:0000272">
    <property type="term" value="P:polysaccharide catabolic process"/>
    <property type="evidence" value="ECO:0007669"/>
    <property type="project" value="UniProtKB-KW"/>
</dbReference>
<dbReference type="InterPro" id="IPR013783">
    <property type="entry name" value="Ig-like_fold"/>
</dbReference>
<dbReference type="SUPFAM" id="SSF49785">
    <property type="entry name" value="Galactose-binding domain-like"/>
    <property type="match status" value="2"/>
</dbReference>
<feature type="domain" description="F5/8 type C" evidence="5">
    <location>
        <begin position="31"/>
        <end position="172"/>
    </location>
</feature>
<dbReference type="GO" id="GO:0016798">
    <property type="term" value="F:hydrolase activity, acting on glycosyl bonds"/>
    <property type="evidence" value="ECO:0007669"/>
    <property type="project" value="UniProtKB-KW"/>
</dbReference>
<comment type="caution">
    <text evidence="7">The sequence shown here is derived from an EMBL/GenBank/DDBJ whole genome shotgun (WGS) entry which is preliminary data.</text>
</comment>
<dbReference type="Gene3D" id="2.60.120.260">
    <property type="entry name" value="Galactose-binding domain-like"/>
    <property type="match status" value="2"/>
</dbReference>
<name>A0AAE3ZN40_9ACTN</name>
<dbReference type="Pfam" id="PF00754">
    <property type="entry name" value="F5_F8_type_C"/>
    <property type="match status" value="1"/>
</dbReference>
<keyword evidence="2" id="KW-0624">Polysaccharide degradation</keyword>
<feature type="domain" description="Fibronectin type-III" evidence="6">
    <location>
        <begin position="423"/>
        <end position="512"/>
    </location>
</feature>
<evidence type="ECO:0000256" key="4">
    <source>
        <dbReference type="SAM" id="SignalP"/>
    </source>
</evidence>
<dbReference type="PANTHER" id="PTHR48440">
    <property type="match status" value="1"/>
</dbReference>
<accession>A0AAE3ZN40</accession>
<evidence type="ECO:0000256" key="1">
    <source>
        <dbReference type="ARBA" id="ARBA00023295"/>
    </source>
</evidence>
<dbReference type="AlphaFoldDB" id="A0AAE3ZN40"/>
<keyword evidence="4" id="KW-0732">Signal</keyword>
<protein>
    <recommendedName>
        <fullName evidence="9">Fibronectin type III domain protein</fullName>
    </recommendedName>
</protein>
<dbReference type="RefSeq" id="WP_310409557.1">
    <property type="nucleotide sequence ID" value="NZ_JAVDYC010000001.1"/>
</dbReference>
<evidence type="ECO:0000259" key="6">
    <source>
        <dbReference type="PROSITE" id="PS50853"/>
    </source>
</evidence>
<evidence type="ECO:0000259" key="5">
    <source>
        <dbReference type="PROSITE" id="PS50022"/>
    </source>
</evidence>
<dbReference type="PROSITE" id="PS50853">
    <property type="entry name" value="FN3"/>
    <property type="match status" value="2"/>
</dbReference>
<dbReference type="InterPro" id="IPR036116">
    <property type="entry name" value="FN3_sf"/>
</dbReference>
<proteinExistence type="predicted"/>
<dbReference type="EMBL" id="JAVDYC010000001">
    <property type="protein sequence ID" value="MDR7320880.1"/>
    <property type="molecule type" value="Genomic_DNA"/>
</dbReference>
<feature type="region of interest" description="Disordered" evidence="3">
    <location>
        <begin position="283"/>
        <end position="309"/>
    </location>
</feature>
<dbReference type="CDD" id="cd00063">
    <property type="entry name" value="FN3"/>
    <property type="match status" value="2"/>
</dbReference>